<dbReference type="RefSeq" id="XP_041153389.1">
    <property type="nucleotide sequence ID" value="XM_041311839.1"/>
</dbReference>
<dbReference type="Gene3D" id="2.60.40.420">
    <property type="entry name" value="Cupredoxins - blue copper proteins"/>
    <property type="match status" value="3"/>
</dbReference>
<feature type="chain" id="PRO_5040149652" evidence="7">
    <location>
        <begin position="17"/>
        <end position="539"/>
    </location>
</feature>
<dbReference type="InterPro" id="IPR011706">
    <property type="entry name" value="Cu-oxidase_C"/>
</dbReference>
<gene>
    <name evidence="11" type="ORF">HD556DRAFT_85328</name>
</gene>
<evidence type="ECO:0000256" key="7">
    <source>
        <dbReference type="SAM" id="SignalP"/>
    </source>
</evidence>
<dbReference type="InterPro" id="IPR008972">
    <property type="entry name" value="Cupredoxin"/>
</dbReference>
<evidence type="ECO:0000256" key="3">
    <source>
        <dbReference type="ARBA" id="ARBA00023002"/>
    </source>
</evidence>
<feature type="signal peptide" evidence="7">
    <location>
        <begin position="1"/>
        <end position="16"/>
    </location>
</feature>
<dbReference type="FunFam" id="2.60.40.420:FF:000045">
    <property type="entry name" value="Laccase 2"/>
    <property type="match status" value="1"/>
</dbReference>
<organism evidence="11 12">
    <name type="scientific">Suillus plorans</name>
    <dbReference type="NCBI Taxonomy" id="116603"/>
    <lineage>
        <taxon>Eukaryota</taxon>
        <taxon>Fungi</taxon>
        <taxon>Dikarya</taxon>
        <taxon>Basidiomycota</taxon>
        <taxon>Agaricomycotina</taxon>
        <taxon>Agaricomycetes</taxon>
        <taxon>Agaricomycetidae</taxon>
        <taxon>Boletales</taxon>
        <taxon>Suillineae</taxon>
        <taxon>Suillaceae</taxon>
        <taxon>Suillus</taxon>
    </lineage>
</organism>
<dbReference type="Pfam" id="PF07731">
    <property type="entry name" value="Cu-oxidase_2"/>
    <property type="match status" value="1"/>
</dbReference>
<evidence type="ECO:0000256" key="4">
    <source>
        <dbReference type="ARBA" id="ARBA00023008"/>
    </source>
</evidence>
<dbReference type="Proteomes" id="UP000719766">
    <property type="component" value="Unassembled WGS sequence"/>
</dbReference>
<comment type="caution">
    <text evidence="11">The sequence shown here is derived from an EMBL/GenBank/DDBJ whole genome shotgun (WGS) entry which is preliminary data.</text>
</comment>
<feature type="domain" description="Plastocyanin-like" evidence="10">
    <location>
        <begin position="42"/>
        <end position="162"/>
    </location>
</feature>
<feature type="domain" description="Plastocyanin-like" evidence="8">
    <location>
        <begin position="175"/>
        <end position="313"/>
    </location>
</feature>
<dbReference type="Pfam" id="PF07732">
    <property type="entry name" value="Cu-oxidase_3"/>
    <property type="match status" value="1"/>
</dbReference>
<keyword evidence="7" id="KW-0732">Signal</keyword>
<reference evidence="11" key="1">
    <citation type="journal article" date="2020" name="New Phytol.">
        <title>Comparative genomics reveals dynamic genome evolution in host specialist ectomycorrhizal fungi.</title>
        <authorList>
            <person name="Lofgren L.A."/>
            <person name="Nguyen N.H."/>
            <person name="Vilgalys R."/>
            <person name="Ruytinx J."/>
            <person name="Liao H.L."/>
            <person name="Branco S."/>
            <person name="Kuo A."/>
            <person name="LaButti K."/>
            <person name="Lipzen A."/>
            <person name="Andreopoulos W."/>
            <person name="Pangilinan J."/>
            <person name="Riley R."/>
            <person name="Hundley H."/>
            <person name="Na H."/>
            <person name="Barry K."/>
            <person name="Grigoriev I.V."/>
            <person name="Stajich J.E."/>
            <person name="Kennedy P.G."/>
        </authorList>
    </citation>
    <scope>NUCLEOTIDE SEQUENCE</scope>
    <source>
        <strain evidence="11">S12</strain>
    </source>
</reference>
<evidence type="ECO:0000313" key="12">
    <source>
        <dbReference type="Proteomes" id="UP000719766"/>
    </source>
</evidence>
<evidence type="ECO:0000256" key="1">
    <source>
        <dbReference type="ARBA" id="ARBA00010609"/>
    </source>
</evidence>
<protein>
    <submittedName>
        <fullName evidence="11">Laccase</fullName>
    </submittedName>
</protein>
<evidence type="ECO:0000259" key="9">
    <source>
        <dbReference type="Pfam" id="PF07731"/>
    </source>
</evidence>
<dbReference type="GeneID" id="64605603"/>
<evidence type="ECO:0000256" key="5">
    <source>
        <dbReference type="ARBA" id="ARBA00023157"/>
    </source>
</evidence>
<dbReference type="OrthoDB" id="2121828at2759"/>
<dbReference type="InterPro" id="IPR001117">
    <property type="entry name" value="Cu-oxidase_2nd"/>
</dbReference>
<dbReference type="GO" id="GO:0005507">
    <property type="term" value="F:copper ion binding"/>
    <property type="evidence" value="ECO:0007669"/>
    <property type="project" value="InterPro"/>
</dbReference>
<dbReference type="InterPro" id="IPR011707">
    <property type="entry name" value="Cu-oxidase-like_N"/>
</dbReference>
<evidence type="ECO:0000259" key="10">
    <source>
        <dbReference type="Pfam" id="PF07732"/>
    </source>
</evidence>
<sequence length="539" mass="60060">MFILFLVVSLISSINAASIVSRSQSYPLSQPAVHGPTTQLTIRNKVISPDGFSRSAIVVNDKSPGHLITGQKGDLFNIEVVNQLSEKSMFLLTGVHWHGINQYKTNHYDGAPGITQCPITPDHRFTYSFSAQNQTGTFWYHSHHSVQYCDGLRGPLIIYDPEDPSAYLYDVDDASTVITLTDWYHTVARNLLHTTPRSANSTLINGLGRYAGGPQSDLAVINVTQEKRYRFRLIQMSCDANIKFSIDGHNLTIIEADGELTKPLMVDQLQILAGQRYSVVLEANQSVDNYWIRGIPNNDQTYNGVAILRYHGAPKAEPTTLDTPSTKPLQETDLRARIDHNVPGIPEYGKADINITLEVSFNETEFQFHVNDTAFQPPDKPVLSQILEGTDPSQLQPQKSVYVLEANKVVELTMKMKMKNAPGGPHPIHLHGHPFDVIQSAGSKITNYVNSVRRDVVGIGCDDAVAECDEDQTVIRWFTDNSGPWSLHCHIDFHLEEGFAVVLAESPQDTPAHVSPVPGEWNRLCPIYEEYKRTHPDGI</sequence>
<dbReference type="InterPro" id="IPR033138">
    <property type="entry name" value="Cu_oxidase_CS"/>
</dbReference>
<feature type="domain" description="Plastocyanin-like" evidence="9">
    <location>
        <begin position="377"/>
        <end position="508"/>
    </location>
</feature>
<accession>A0A9P7AD52</accession>
<dbReference type="CDD" id="cd13903">
    <property type="entry name" value="CuRO_3_Tv-LCC_like"/>
    <property type="match status" value="1"/>
</dbReference>
<dbReference type="PANTHER" id="PTHR11709:SF511">
    <property type="entry name" value="LACCASE"/>
    <property type="match status" value="1"/>
</dbReference>
<dbReference type="GO" id="GO:0016491">
    <property type="term" value="F:oxidoreductase activity"/>
    <property type="evidence" value="ECO:0007669"/>
    <property type="project" value="UniProtKB-KW"/>
</dbReference>
<keyword evidence="2" id="KW-0479">Metal-binding</keyword>
<keyword evidence="4" id="KW-0186">Copper</keyword>
<comment type="similarity">
    <text evidence="1">Belongs to the multicopper oxidase family.</text>
</comment>
<proteinExistence type="inferred from homology"/>
<dbReference type="Pfam" id="PF00394">
    <property type="entry name" value="Cu-oxidase"/>
    <property type="match status" value="1"/>
</dbReference>
<dbReference type="SUPFAM" id="SSF49503">
    <property type="entry name" value="Cupredoxins"/>
    <property type="match status" value="3"/>
</dbReference>
<evidence type="ECO:0000256" key="2">
    <source>
        <dbReference type="ARBA" id="ARBA00022723"/>
    </source>
</evidence>
<evidence type="ECO:0000313" key="11">
    <source>
        <dbReference type="EMBL" id="KAG1785906.1"/>
    </source>
</evidence>
<name>A0A9P7AD52_9AGAM</name>
<keyword evidence="6" id="KW-0325">Glycoprotein</keyword>
<keyword evidence="12" id="KW-1185">Reference proteome</keyword>
<dbReference type="AlphaFoldDB" id="A0A9P7AD52"/>
<dbReference type="EMBL" id="JABBWE010000101">
    <property type="protein sequence ID" value="KAG1785906.1"/>
    <property type="molecule type" value="Genomic_DNA"/>
</dbReference>
<dbReference type="PANTHER" id="PTHR11709">
    <property type="entry name" value="MULTI-COPPER OXIDASE"/>
    <property type="match status" value="1"/>
</dbReference>
<dbReference type="PROSITE" id="PS00079">
    <property type="entry name" value="MULTICOPPER_OXIDASE1"/>
    <property type="match status" value="1"/>
</dbReference>
<keyword evidence="3" id="KW-0560">Oxidoreductase</keyword>
<evidence type="ECO:0000259" key="8">
    <source>
        <dbReference type="Pfam" id="PF00394"/>
    </source>
</evidence>
<dbReference type="InterPro" id="IPR045087">
    <property type="entry name" value="Cu-oxidase_fam"/>
</dbReference>
<keyword evidence="5" id="KW-1015">Disulfide bond</keyword>
<evidence type="ECO:0000256" key="6">
    <source>
        <dbReference type="ARBA" id="ARBA00023180"/>
    </source>
</evidence>